<organism evidence="1 2">
    <name type="scientific">Septoria linicola</name>
    <dbReference type="NCBI Taxonomy" id="215465"/>
    <lineage>
        <taxon>Eukaryota</taxon>
        <taxon>Fungi</taxon>
        <taxon>Dikarya</taxon>
        <taxon>Ascomycota</taxon>
        <taxon>Pezizomycotina</taxon>
        <taxon>Dothideomycetes</taxon>
        <taxon>Dothideomycetidae</taxon>
        <taxon>Mycosphaerellales</taxon>
        <taxon>Mycosphaerellaceae</taxon>
        <taxon>Septoria</taxon>
    </lineage>
</organism>
<accession>A0A9Q9B2D8</accession>
<keyword evidence="2" id="KW-1185">Reference proteome</keyword>
<dbReference type="AlphaFoldDB" id="A0A9Q9B2D8"/>
<dbReference type="Proteomes" id="UP001056384">
    <property type="component" value="Chromosome 12"/>
</dbReference>
<sequence>MASPQVTILVVAEDSEEFLVTIQDANGEQQAPQWVSKFTLPGSLDIEWQARKAQADKLYRQYQSEQTMMEAFGTSFINIYHKGTLWSIFDEPAELPLMAALTSKYPGGVLIRLATTVDQAGWQAYATQLGNAEVHVPPPSTDMPGQLSSSPASVSHEMSCNDLQFPHEAGRLRLWCDLPTL</sequence>
<reference evidence="1" key="1">
    <citation type="submission" date="2022-06" db="EMBL/GenBank/DDBJ databases">
        <title>Complete genome sequences of two strains of the flax pathogen Septoria linicola.</title>
        <authorList>
            <person name="Lapalu N."/>
            <person name="Simon A."/>
            <person name="Demenou B."/>
            <person name="Paumier D."/>
            <person name="Guillot M.-P."/>
            <person name="Gout L."/>
            <person name="Valade R."/>
        </authorList>
    </citation>
    <scope>NUCLEOTIDE SEQUENCE</scope>
    <source>
        <strain evidence="1">SE15195</strain>
    </source>
</reference>
<proteinExistence type="predicted"/>
<gene>
    <name evidence="1" type="ORF">Slin15195_G127090</name>
</gene>
<name>A0A9Q9B2D8_9PEZI</name>
<dbReference type="EMBL" id="CP099429">
    <property type="protein sequence ID" value="USW59390.1"/>
    <property type="molecule type" value="Genomic_DNA"/>
</dbReference>
<evidence type="ECO:0000313" key="2">
    <source>
        <dbReference type="Proteomes" id="UP001056384"/>
    </source>
</evidence>
<evidence type="ECO:0000313" key="1">
    <source>
        <dbReference type="EMBL" id="USW59390.1"/>
    </source>
</evidence>
<protein>
    <submittedName>
        <fullName evidence="1">Uncharacterized protein</fullName>
    </submittedName>
</protein>